<dbReference type="SUPFAM" id="SSF56519">
    <property type="entry name" value="Penicillin binding protein dimerisation domain"/>
    <property type="match status" value="1"/>
</dbReference>
<evidence type="ECO:0000256" key="2">
    <source>
        <dbReference type="ARBA" id="ARBA00007171"/>
    </source>
</evidence>
<proteinExistence type="inferred from homology"/>
<dbReference type="Pfam" id="PF00905">
    <property type="entry name" value="Transpeptidase"/>
    <property type="match status" value="1"/>
</dbReference>
<evidence type="ECO:0000256" key="1">
    <source>
        <dbReference type="ARBA" id="ARBA00004370"/>
    </source>
</evidence>
<dbReference type="GO" id="GO:0046677">
    <property type="term" value="P:response to antibiotic"/>
    <property type="evidence" value="ECO:0007669"/>
    <property type="project" value="InterPro"/>
</dbReference>
<dbReference type="PROSITE" id="PS51257">
    <property type="entry name" value="PROKAR_LIPOPROTEIN"/>
    <property type="match status" value="1"/>
</dbReference>
<protein>
    <submittedName>
        <fullName evidence="8">Cell division protein FtsI/penicillin-binding protein 2</fullName>
    </submittedName>
</protein>
<dbReference type="InterPro" id="IPR005311">
    <property type="entry name" value="PBP_dimer"/>
</dbReference>
<comment type="similarity">
    <text evidence="2">Belongs to the transpeptidase family.</text>
</comment>
<dbReference type="Pfam" id="PF05223">
    <property type="entry name" value="MecA_N"/>
    <property type="match status" value="1"/>
</dbReference>
<dbReference type="Proteomes" id="UP000237846">
    <property type="component" value="Unassembled WGS sequence"/>
</dbReference>
<dbReference type="InterPro" id="IPR050515">
    <property type="entry name" value="Beta-lactam/transpept"/>
</dbReference>
<feature type="domain" description="Penicillin-binding protein dimerisation" evidence="6">
    <location>
        <begin position="153"/>
        <end position="316"/>
    </location>
</feature>
<evidence type="ECO:0000259" key="7">
    <source>
        <dbReference type="Pfam" id="PF05223"/>
    </source>
</evidence>
<evidence type="ECO:0000259" key="5">
    <source>
        <dbReference type="Pfam" id="PF00905"/>
    </source>
</evidence>
<dbReference type="PANTHER" id="PTHR30627">
    <property type="entry name" value="PEPTIDOGLYCAN D,D-TRANSPEPTIDASE"/>
    <property type="match status" value="1"/>
</dbReference>
<dbReference type="InterPro" id="IPR012338">
    <property type="entry name" value="Beta-lactam/transpept-like"/>
</dbReference>
<dbReference type="GO" id="GO:0005886">
    <property type="term" value="C:plasma membrane"/>
    <property type="evidence" value="ECO:0007669"/>
    <property type="project" value="TreeGrafter"/>
</dbReference>
<feature type="chain" id="PRO_5015393263" evidence="4">
    <location>
        <begin position="30"/>
        <end position="645"/>
    </location>
</feature>
<dbReference type="Gene3D" id="3.30.1390.30">
    <property type="entry name" value="Penicillin-binding protein 2a, domain 3"/>
    <property type="match status" value="1"/>
</dbReference>
<dbReference type="InterPro" id="IPR001460">
    <property type="entry name" value="PCN-bd_Tpept"/>
</dbReference>
<dbReference type="InterPro" id="IPR036138">
    <property type="entry name" value="PBP_dimer_sf"/>
</dbReference>
<keyword evidence="9" id="KW-1185">Reference proteome</keyword>
<sequence length="645" mass="67553">MHRAMRSRVRRIGAALAGLVIAAAGTACAAQASPEISVRNFLLDWQAGDYESAAAYTTGAPAEEVAGALRAHHGHLDIAAIRFGLGPISVADETASAAYRAEVDLGISDPVWEYEGQLTLNRIEGVWRVVWQPGVIHPQLGDGERLAVSHEIPERAQVLDRDGEPLVDNASVVALGVLPGELEDVTASVTQLAEATDHDADRLLNRVTSAPPNDFVPLVVFRRNDFTGELRSAVTGIPGVEERDIEMPLVPAHAGALIGAVSGTPSRQDEAEVGDRYQPGDTVGVSGLQEAFQVELAGTATTRVVTLDPEGNVAEVLAEWAGRASTPVHTTLDSEVLAAAETALANIPTDSHLVAVQAGTGDVLAVAEQPGGYRNDAALTGEFFAGDAFTMISTSALLEGGVVEPGAEVACEETSTVDGRTFANLSTGLAGYPVFEMTSQTPTFEQDFANSCTTAFASLSRSLEGQVLADTAARFGIGIDWSLPVDAYPGAFPELRSNADLAAASVGQDVTVSPIAMALAAGAVSDGTWWPPRLVTSPVQEERPPARPHEAARLEPLRELMRATVTDGLAQEANVGDDPVYAQTGLATQEIDGETRQVQWFVGYRGDIAFAIAVQTVPTVGAQQFAVTAAAQFLAALPSSVDGEQ</sequence>
<organism evidence="8 9">
    <name type="scientific">Allonocardiopsis opalescens</name>
    <dbReference type="NCBI Taxonomy" id="1144618"/>
    <lineage>
        <taxon>Bacteria</taxon>
        <taxon>Bacillati</taxon>
        <taxon>Actinomycetota</taxon>
        <taxon>Actinomycetes</taxon>
        <taxon>Streptosporangiales</taxon>
        <taxon>Allonocardiopsis</taxon>
    </lineage>
</organism>
<dbReference type="SUPFAM" id="SSF56601">
    <property type="entry name" value="beta-lactamase/transpeptidase-like"/>
    <property type="match status" value="1"/>
</dbReference>
<dbReference type="InterPro" id="IPR007887">
    <property type="entry name" value="MecA_N"/>
</dbReference>
<feature type="domain" description="NTF2-like N-terminal transpeptidase" evidence="7">
    <location>
        <begin position="34"/>
        <end position="143"/>
    </location>
</feature>
<feature type="signal peptide" evidence="4">
    <location>
        <begin position="1"/>
        <end position="29"/>
    </location>
</feature>
<dbReference type="EMBL" id="PVZC01000001">
    <property type="protein sequence ID" value="PRY01546.1"/>
    <property type="molecule type" value="Genomic_DNA"/>
</dbReference>
<comment type="subcellular location">
    <subcellularLocation>
        <location evidence="1">Membrane</location>
    </subcellularLocation>
</comment>
<keyword evidence="4" id="KW-0732">Signal</keyword>
<dbReference type="AlphaFoldDB" id="A0A2T0QC67"/>
<reference evidence="8 9" key="1">
    <citation type="submission" date="2018-03" db="EMBL/GenBank/DDBJ databases">
        <title>Genomic Encyclopedia of Archaeal and Bacterial Type Strains, Phase II (KMG-II): from individual species to whole genera.</title>
        <authorList>
            <person name="Goeker M."/>
        </authorList>
    </citation>
    <scope>NUCLEOTIDE SEQUENCE [LARGE SCALE GENOMIC DNA]</scope>
    <source>
        <strain evidence="8 9">DSM 45601</strain>
    </source>
</reference>
<accession>A0A2T0QC67</accession>
<dbReference type="GO" id="GO:0051301">
    <property type="term" value="P:cell division"/>
    <property type="evidence" value="ECO:0007669"/>
    <property type="project" value="UniProtKB-KW"/>
</dbReference>
<keyword evidence="8" id="KW-0131">Cell cycle</keyword>
<dbReference type="GO" id="GO:0071555">
    <property type="term" value="P:cell wall organization"/>
    <property type="evidence" value="ECO:0007669"/>
    <property type="project" value="TreeGrafter"/>
</dbReference>
<dbReference type="PANTHER" id="PTHR30627:SF24">
    <property type="entry name" value="PENICILLIN-BINDING PROTEIN 4B"/>
    <property type="match status" value="1"/>
</dbReference>
<evidence type="ECO:0000256" key="4">
    <source>
        <dbReference type="SAM" id="SignalP"/>
    </source>
</evidence>
<feature type="domain" description="Penicillin-binding protein transpeptidase" evidence="5">
    <location>
        <begin position="354"/>
        <end position="623"/>
    </location>
</feature>
<dbReference type="Pfam" id="PF03717">
    <property type="entry name" value="PBP_dimer"/>
    <property type="match status" value="1"/>
</dbReference>
<comment type="caution">
    <text evidence="8">The sequence shown here is derived from an EMBL/GenBank/DDBJ whole genome shotgun (WGS) entry which is preliminary data.</text>
</comment>
<dbReference type="GO" id="GO:0008658">
    <property type="term" value="F:penicillin binding"/>
    <property type="evidence" value="ECO:0007669"/>
    <property type="project" value="InterPro"/>
</dbReference>
<keyword evidence="3" id="KW-0472">Membrane</keyword>
<evidence type="ECO:0000313" key="8">
    <source>
        <dbReference type="EMBL" id="PRY01546.1"/>
    </source>
</evidence>
<evidence type="ECO:0000313" key="9">
    <source>
        <dbReference type="Proteomes" id="UP000237846"/>
    </source>
</evidence>
<evidence type="ECO:0000256" key="3">
    <source>
        <dbReference type="ARBA" id="ARBA00023136"/>
    </source>
</evidence>
<dbReference type="Gene3D" id="3.90.1310.10">
    <property type="entry name" value="Penicillin-binding protein 2a (Domain 2)"/>
    <property type="match status" value="1"/>
</dbReference>
<dbReference type="GO" id="GO:0071972">
    <property type="term" value="F:peptidoglycan L,D-transpeptidase activity"/>
    <property type="evidence" value="ECO:0007669"/>
    <property type="project" value="TreeGrafter"/>
</dbReference>
<keyword evidence="8" id="KW-0132">Cell division</keyword>
<gene>
    <name evidence="8" type="ORF">CLV72_101128</name>
</gene>
<evidence type="ECO:0000259" key="6">
    <source>
        <dbReference type="Pfam" id="PF03717"/>
    </source>
</evidence>
<dbReference type="Gene3D" id="3.40.710.10">
    <property type="entry name" value="DD-peptidase/beta-lactamase superfamily"/>
    <property type="match status" value="1"/>
</dbReference>
<name>A0A2T0QC67_9ACTN</name>